<dbReference type="RefSeq" id="XP_062736156.1">
    <property type="nucleotide sequence ID" value="XM_062872180.1"/>
</dbReference>
<reference evidence="1 2" key="1">
    <citation type="journal article" date="2023" name="bioRxiv">
        <title>High-quality genome assemblies of four members of thePodospora anserinaspecies complex.</title>
        <authorList>
            <person name="Ament-Velasquez S.L."/>
            <person name="Vogan A.A."/>
            <person name="Wallerman O."/>
            <person name="Hartmann F."/>
            <person name="Gautier V."/>
            <person name="Silar P."/>
            <person name="Giraud T."/>
            <person name="Johannesson H."/>
        </authorList>
    </citation>
    <scope>NUCLEOTIDE SEQUENCE [LARGE SCALE GENOMIC DNA]</scope>
    <source>
        <strain evidence="1 2">CBS 112042</strain>
    </source>
</reference>
<evidence type="ECO:0000313" key="2">
    <source>
        <dbReference type="Proteomes" id="UP001322138"/>
    </source>
</evidence>
<proteinExistence type="predicted"/>
<gene>
    <name evidence="1" type="ORF">QC761_0026680</name>
</gene>
<accession>A0ABR0FW50</accession>
<dbReference type="EMBL" id="JAFFGZ010000002">
    <property type="protein sequence ID" value="KAK4647180.1"/>
    <property type="molecule type" value="Genomic_DNA"/>
</dbReference>
<evidence type="ECO:0000313" key="1">
    <source>
        <dbReference type="EMBL" id="KAK4647180.1"/>
    </source>
</evidence>
<dbReference type="GeneID" id="87891291"/>
<sequence length="76" mass="8568">MREILMLKKLGQSSDDLVIQKVGCSISREPLSTDVNMDGEISIGDNRFEAVSDNFLKTSTEGLWRLQEMQFTTKNA</sequence>
<organism evidence="1 2">
    <name type="scientific">Podospora bellae-mahoneyi</name>
    <dbReference type="NCBI Taxonomy" id="2093777"/>
    <lineage>
        <taxon>Eukaryota</taxon>
        <taxon>Fungi</taxon>
        <taxon>Dikarya</taxon>
        <taxon>Ascomycota</taxon>
        <taxon>Pezizomycotina</taxon>
        <taxon>Sordariomycetes</taxon>
        <taxon>Sordariomycetidae</taxon>
        <taxon>Sordariales</taxon>
        <taxon>Podosporaceae</taxon>
        <taxon>Podospora</taxon>
    </lineage>
</organism>
<protein>
    <submittedName>
        <fullName evidence="1">Uncharacterized protein</fullName>
    </submittedName>
</protein>
<keyword evidence="2" id="KW-1185">Reference proteome</keyword>
<name>A0ABR0FW50_9PEZI</name>
<dbReference type="Proteomes" id="UP001322138">
    <property type="component" value="Unassembled WGS sequence"/>
</dbReference>
<comment type="caution">
    <text evidence="1">The sequence shown here is derived from an EMBL/GenBank/DDBJ whole genome shotgun (WGS) entry which is preliminary data.</text>
</comment>